<keyword evidence="3" id="KW-1185">Reference proteome</keyword>
<organism evidence="2 3">
    <name type="scientific">Champsocephalus esox</name>
    <name type="common">pike icefish</name>
    <dbReference type="NCBI Taxonomy" id="159716"/>
    <lineage>
        <taxon>Eukaryota</taxon>
        <taxon>Metazoa</taxon>
        <taxon>Chordata</taxon>
        <taxon>Craniata</taxon>
        <taxon>Vertebrata</taxon>
        <taxon>Euteleostomi</taxon>
        <taxon>Actinopterygii</taxon>
        <taxon>Neopterygii</taxon>
        <taxon>Teleostei</taxon>
        <taxon>Neoteleostei</taxon>
        <taxon>Acanthomorphata</taxon>
        <taxon>Eupercaria</taxon>
        <taxon>Perciformes</taxon>
        <taxon>Notothenioidei</taxon>
        <taxon>Channichthyidae</taxon>
        <taxon>Champsocephalus</taxon>
    </lineage>
</organism>
<evidence type="ECO:0000313" key="2">
    <source>
        <dbReference type="EMBL" id="KAK5889736.1"/>
    </source>
</evidence>
<dbReference type="Proteomes" id="UP001335648">
    <property type="component" value="Unassembled WGS sequence"/>
</dbReference>
<protein>
    <submittedName>
        <fullName evidence="2">Uncharacterized protein</fullName>
    </submittedName>
</protein>
<reference evidence="2 3" key="1">
    <citation type="journal article" date="2023" name="Mol. Biol. Evol.">
        <title>Genomics of Secondarily Temperate Adaptation in the Only Non-Antarctic Icefish.</title>
        <authorList>
            <person name="Rivera-Colon A.G."/>
            <person name="Rayamajhi N."/>
            <person name="Minhas B.F."/>
            <person name="Madrigal G."/>
            <person name="Bilyk K.T."/>
            <person name="Yoon V."/>
            <person name="Hune M."/>
            <person name="Gregory S."/>
            <person name="Cheng C.H.C."/>
            <person name="Catchen J.M."/>
        </authorList>
    </citation>
    <scope>NUCLEOTIDE SEQUENCE [LARGE SCALE GENOMIC DNA]</scope>
    <source>
        <strain evidence="2">JC2023a</strain>
    </source>
</reference>
<evidence type="ECO:0000313" key="3">
    <source>
        <dbReference type="Proteomes" id="UP001335648"/>
    </source>
</evidence>
<sequence>MAVFRPHRHRIQNGPQLDHRPQPKTPTRLDHQRRVPSRPRSAWFEARGNEEERIGPSRNGTWTGPKRLLRGDGSWMRP</sequence>
<gene>
    <name evidence="2" type="ORF">CesoFtcFv8_015710</name>
</gene>
<proteinExistence type="predicted"/>
<feature type="region of interest" description="Disordered" evidence="1">
    <location>
        <begin position="1"/>
        <end position="78"/>
    </location>
</feature>
<evidence type="ECO:0000256" key="1">
    <source>
        <dbReference type="SAM" id="MobiDB-lite"/>
    </source>
</evidence>
<feature type="compositionally biased region" description="Basic residues" evidence="1">
    <location>
        <begin position="1"/>
        <end position="11"/>
    </location>
</feature>
<dbReference type="EMBL" id="JAULUE010002057">
    <property type="protein sequence ID" value="KAK5889736.1"/>
    <property type="molecule type" value="Genomic_DNA"/>
</dbReference>
<comment type="caution">
    <text evidence="2">The sequence shown here is derived from an EMBL/GenBank/DDBJ whole genome shotgun (WGS) entry which is preliminary data.</text>
</comment>
<feature type="compositionally biased region" description="Basic and acidic residues" evidence="1">
    <location>
        <begin position="17"/>
        <end position="33"/>
    </location>
</feature>
<dbReference type="AlphaFoldDB" id="A0AAN8BQT4"/>
<name>A0AAN8BQT4_9TELE</name>
<accession>A0AAN8BQT4</accession>